<dbReference type="SUPFAM" id="SSF50621">
    <property type="entry name" value="Alanine racemase C-terminal domain-like"/>
    <property type="match status" value="1"/>
</dbReference>
<comment type="similarity">
    <text evidence="2 12">Belongs to the Orn/Lys/Arg decarboxylase class-II family.</text>
</comment>
<dbReference type="FunFam" id="3.20.20.10:FF:000005">
    <property type="entry name" value="Ornithine decarboxylase"/>
    <property type="match status" value="1"/>
</dbReference>
<evidence type="ECO:0000256" key="2">
    <source>
        <dbReference type="ARBA" id="ARBA00008872"/>
    </source>
</evidence>
<comment type="cofactor">
    <cofactor evidence="1 11">
        <name>pyridoxal 5'-phosphate</name>
        <dbReference type="ChEBI" id="CHEBI:597326"/>
    </cofactor>
</comment>
<dbReference type="Gene3D" id="2.40.37.10">
    <property type="entry name" value="Lyase, Ornithine Decarboxylase, Chain A, domain 1"/>
    <property type="match status" value="1"/>
</dbReference>
<dbReference type="Proteomes" id="UP000887116">
    <property type="component" value="Unassembled WGS sequence"/>
</dbReference>
<dbReference type="Gene3D" id="3.20.20.10">
    <property type="entry name" value="Alanine racemase"/>
    <property type="match status" value="1"/>
</dbReference>
<dbReference type="AlphaFoldDB" id="A0A8X6L3H9"/>
<dbReference type="PRINTS" id="PR01182">
    <property type="entry name" value="ORNDCRBXLASE"/>
</dbReference>
<feature type="domain" description="Orn/DAP/Arg decarboxylase 2 C-terminal" evidence="13">
    <location>
        <begin position="68"/>
        <end position="405"/>
    </location>
</feature>
<evidence type="ECO:0000256" key="6">
    <source>
        <dbReference type="ARBA" id="ARBA00034115"/>
    </source>
</evidence>
<keyword evidence="16" id="KW-1185">Reference proteome</keyword>
<dbReference type="InterPro" id="IPR022653">
    <property type="entry name" value="De-COase2_pyr-phos_BS"/>
</dbReference>
<evidence type="ECO:0000256" key="8">
    <source>
        <dbReference type="ARBA" id="ARBA00037173"/>
    </source>
</evidence>
<dbReference type="InterPro" id="IPR029066">
    <property type="entry name" value="PLP-binding_barrel"/>
</dbReference>
<evidence type="ECO:0000256" key="9">
    <source>
        <dbReference type="ARBA" id="ARBA00046672"/>
    </source>
</evidence>
<comment type="pathway">
    <text evidence="6">Amine and polyamine biosynthesis; putrescine biosynthesis via L-ornithine pathway; putrescine from L-ornithine: step 1/1.</text>
</comment>
<dbReference type="GO" id="GO:0005737">
    <property type="term" value="C:cytoplasm"/>
    <property type="evidence" value="ECO:0007669"/>
    <property type="project" value="TreeGrafter"/>
</dbReference>
<dbReference type="PROSITE" id="PS00878">
    <property type="entry name" value="ODR_DC_2_1"/>
    <property type="match status" value="1"/>
</dbReference>
<feature type="modified residue" description="N6-(pyridoxal phosphate)lysine" evidence="11">
    <location>
        <position position="97"/>
    </location>
</feature>
<comment type="caution">
    <text evidence="15">The sequence shown here is derived from an EMBL/GenBank/DDBJ whole genome shotgun (WGS) entry which is preliminary data.</text>
</comment>
<dbReference type="InterPro" id="IPR002433">
    <property type="entry name" value="Orn_de-COase"/>
</dbReference>
<dbReference type="GO" id="GO:0004586">
    <property type="term" value="F:ornithine decarboxylase activity"/>
    <property type="evidence" value="ECO:0007669"/>
    <property type="project" value="UniProtKB-EC"/>
</dbReference>
<feature type="domain" description="Orn/DAP/Arg decarboxylase 2 N-terminal" evidence="14">
    <location>
        <begin position="74"/>
        <end position="308"/>
    </location>
</feature>
<keyword evidence="4" id="KW-0620">Polyamine biosynthesis</keyword>
<evidence type="ECO:0000259" key="13">
    <source>
        <dbReference type="Pfam" id="PF00278"/>
    </source>
</evidence>
<comment type="function">
    <text evidence="8">Catalyzes the first and rate-limiting step of polyamine biosynthesis that converts ornithine into putrescine, which is the precursor for the polyamines, spermidine and spermine. Polyamines are essential for cell proliferation and are implicated in cellular processes, ranging from DNA replication to apoptosis.</text>
</comment>
<dbReference type="EC" id="4.1.1.17" evidence="7"/>
<name>A0A8X6L3H9_TRICU</name>
<evidence type="ECO:0000256" key="4">
    <source>
        <dbReference type="ARBA" id="ARBA00023115"/>
    </source>
</evidence>
<keyword evidence="5" id="KW-0456">Lyase</keyword>
<evidence type="ECO:0000313" key="16">
    <source>
        <dbReference type="Proteomes" id="UP000887116"/>
    </source>
</evidence>
<evidence type="ECO:0000256" key="1">
    <source>
        <dbReference type="ARBA" id="ARBA00001933"/>
    </source>
</evidence>
<reference evidence="15" key="1">
    <citation type="submission" date="2020-07" db="EMBL/GenBank/DDBJ databases">
        <title>Multicomponent nature underlies the extraordinary mechanical properties of spider dragline silk.</title>
        <authorList>
            <person name="Kono N."/>
            <person name="Nakamura H."/>
            <person name="Mori M."/>
            <person name="Yoshida Y."/>
            <person name="Ohtoshi R."/>
            <person name="Malay A.D."/>
            <person name="Moran D.A.P."/>
            <person name="Tomita M."/>
            <person name="Numata K."/>
            <person name="Arakawa K."/>
        </authorList>
    </citation>
    <scope>NUCLEOTIDE SEQUENCE</scope>
</reference>
<protein>
    <recommendedName>
        <fullName evidence="7">ornithine decarboxylase</fullName>
        <ecNumber evidence="7">4.1.1.17</ecNumber>
    </recommendedName>
</protein>
<evidence type="ECO:0000256" key="10">
    <source>
        <dbReference type="ARBA" id="ARBA00049127"/>
    </source>
</evidence>
<dbReference type="SUPFAM" id="SSF51419">
    <property type="entry name" value="PLP-binding barrel"/>
    <property type="match status" value="1"/>
</dbReference>
<evidence type="ECO:0000256" key="12">
    <source>
        <dbReference type="RuleBase" id="RU003737"/>
    </source>
</evidence>
<evidence type="ECO:0000259" key="14">
    <source>
        <dbReference type="Pfam" id="PF02784"/>
    </source>
</evidence>
<evidence type="ECO:0000313" key="15">
    <source>
        <dbReference type="EMBL" id="GFQ96380.1"/>
    </source>
</evidence>
<dbReference type="InterPro" id="IPR022643">
    <property type="entry name" value="De-COase2_C"/>
</dbReference>
<evidence type="ECO:0000256" key="11">
    <source>
        <dbReference type="PIRSR" id="PIRSR600183-50"/>
    </source>
</evidence>
<proteinExistence type="inferred from homology"/>
<evidence type="ECO:0000256" key="7">
    <source>
        <dbReference type="ARBA" id="ARBA00034138"/>
    </source>
</evidence>
<dbReference type="CDD" id="cd00622">
    <property type="entry name" value="PLPDE_III_ODC"/>
    <property type="match status" value="1"/>
</dbReference>
<dbReference type="Pfam" id="PF00278">
    <property type="entry name" value="Orn_DAP_Arg_deC"/>
    <property type="match status" value="1"/>
</dbReference>
<dbReference type="InterPro" id="IPR009006">
    <property type="entry name" value="Ala_racemase/Decarboxylase_C"/>
</dbReference>
<dbReference type="InterPro" id="IPR000183">
    <property type="entry name" value="Orn/DAP/Arg_de-COase"/>
</dbReference>
<feature type="active site" description="Proton donor" evidence="11">
    <location>
        <position position="378"/>
    </location>
</feature>
<dbReference type="OrthoDB" id="5034579at2759"/>
<evidence type="ECO:0000256" key="5">
    <source>
        <dbReference type="ARBA" id="ARBA00023239"/>
    </source>
</evidence>
<accession>A0A8X6L3H9</accession>
<comment type="catalytic activity">
    <reaction evidence="10">
        <text>L-ornithine + H(+) = putrescine + CO2</text>
        <dbReference type="Rhea" id="RHEA:22964"/>
        <dbReference type="ChEBI" id="CHEBI:15378"/>
        <dbReference type="ChEBI" id="CHEBI:16526"/>
        <dbReference type="ChEBI" id="CHEBI:46911"/>
        <dbReference type="ChEBI" id="CHEBI:326268"/>
        <dbReference type="EC" id="4.1.1.17"/>
    </reaction>
</comment>
<dbReference type="Pfam" id="PF02784">
    <property type="entry name" value="Orn_Arg_deC_N"/>
    <property type="match status" value="1"/>
</dbReference>
<dbReference type="PANTHER" id="PTHR11482">
    <property type="entry name" value="ARGININE/DIAMINOPIMELATE/ORNITHINE DECARBOXYLASE"/>
    <property type="match status" value="1"/>
</dbReference>
<dbReference type="EMBL" id="BMAO01004705">
    <property type="protein sequence ID" value="GFQ96380.1"/>
    <property type="molecule type" value="Genomic_DNA"/>
</dbReference>
<dbReference type="InterPro" id="IPR022644">
    <property type="entry name" value="De-COase2_N"/>
</dbReference>
<dbReference type="PRINTS" id="PR01179">
    <property type="entry name" value="ODADCRBXLASE"/>
</dbReference>
<dbReference type="GO" id="GO:0033387">
    <property type="term" value="P:putrescine biosynthetic process from arginine, via ornithine"/>
    <property type="evidence" value="ECO:0007669"/>
    <property type="project" value="TreeGrafter"/>
</dbReference>
<dbReference type="PANTHER" id="PTHR11482:SF6">
    <property type="entry name" value="ORNITHINE DECARBOXYLASE 1-RELATED"/>
    <property type="match status" value="1"/>
</dbReference>
<sequence>MAVTSDHVTGPRVFLGARFVPKSNLAFCVIPVSYLPFHLQSHITLIREAVIGLGMLQELKIKDDEEPFYVVDVGDVVLKWKEWKEAMPRVEPFYAVKCNPDVVLLHVLAALGVNFDCSTKKEIETVLNVGVQPSRIIYANTCKGISHLKYADHTGVDLMTFDNESELHKIKKTFPDARLVLRIKVDDSGSILKLSLKFGCELDEVSHLLDVAKDLNLNVVGVSFHVGCNCQEPLAYHKAIESAKNVFGLGRDRGFNMNVLDIGGGFPGHRDHAISFTEFASAINEALDVHFPPGCGVKILAEPGRYFMTSAFTLLANVIGKREAPASKKSGANILYTINEGVYGAFNNLIYHNTKWKPTPLVDTYDKLKLSVIWGPTCDSVDQVTKNALLPDMEVGDWIAFENIGSYTTACASNFNGFAKTSTRYLISAPFLTYFQQLPSWTTLREIFSSRITQV</sequence>
<evidence type="ECO:0000256" key="3">
    <source>
        <dbReference type="ARBA" id="ARBA00022898"/>
    </source>
</evidence>
<comment type="subunit">
    <text evidence="9">Homodimer. Only the dimer is catalytically active, as the active sites are constructed of residues from both monomers.</text>
</comment>
<gene>
    <name evidence="15" type="primary">odc1-a</name>
    <name evidence="15" type="ORF">TNCT_519191</name>
</gene>
<organism evidence="15 16">
    <name type="scientific">Trichonephila clavata</name>
    <name type="common">Joro spider</name>
    <name type="synonym">Nephila clavata</name>
    <dbReference type="NCBI Taxonomy" id="2740835"/>
    <lineage>
        <taxon>Eukaryota</taxon>
        <taxon>Metazoa</taxon>
        <taxon>Ecdysozoa</taxon>
        <taxon>Arthropoda</taxon>
        <taxon>Chelicerata</taxon>
        <taxon>Arachnida</taxon>
        <taxon>Araneae</taxon>
        <taxon>Araneomorphae</taxon>
        <taxon>Entelegynae</taxon>
        <taxon>Araneoidea</taxon>
        <taxon>Nephilidae</taxon>
        <taxon>Trichonephila</taxon>
    </lineage>
</organism>
<keyword evidence="3 11" id="KW-0663">Pyridoxal phosphate</keyword>